<organism evidence="1 2">
    <name type="scientific">Streptomyces tremellae</name>
    <dbReference type="NCBI Taxonomy" id="1124239"/>
    <lineage>
        <taxon>Bacteria</taxon>
        <taxon>Bacillati</taxon>
        <taxon>Actinomycetota</taxon>
        <taxon>Actinomycetes</taxon>
        <taxon>Kitasatosporales</taxon>
        <taxon>Streptomycetaceae</taxon>
        <taxon>Streptomyces</taxon>
    </lineage>
</organism>
<dbReference type="EMBL" id="BAABEP010000002">
    <property type="protein sequence ID" value="GAA3709469.1"/>
    <property type="molecule type" value="Genomic_DNA"/>
</dbReference>
<comment type="caution">
    <text evidence="1">The sequence shown here is derived from an EMBL/GenBank/DDBJ whole genome shotgun (WGS) entry which is preliminary data.</text>
</comment>
<keyword evidence="2" id="KW-1185">Reference proteome</keyword>
<proteinExistence type="predicted"/>
<dbReference type="Proteomes" id="UP001499884">
    <property type="component" value="Unassembled WGS sequence"/>
</dbReference>
<accession>A0ABP7DUV4</accession>
<gene>
    <name evidence="1" type="ORF">GCM10023082_04260</name>
</gene>
<reference evidence="2" key="1">
    <citation type="journal article" date="2019" name="Int. J. Syst. Evol. Microbiol.">
        <title>The Global Catalogue of Microorganisms (GCM) 10K type strain sequencing project: providing services to taxonomists for standard genome sequencing and annotation.</title>
        <authorList>
            <consortium name="The Broad Institute Genomics Platform"/>
            <consortium name="The Broad Institute Genome Sequencing Center for Infectious Disease"/>
            <person name="Wu L."/>
            <person name="Ma J."/>
        </authorList>
    </citation>
    <scope>NUCLEOTIDE SEQUENCE [LARGE SCALE GENOMIC DNA]</scope>
    <source>
        <strain evidence="2">JCM 30846</strain>
    </source>
</reference>
<name>A0ABP7DUV4_9ACTN</name>
<protein>
    <submittedName>
        <fullName evidence="1">Uncharacterized protein</fullName>
    </submittedName>
</protein>
<evidence type="ECO:0000313" key="1">
    <source>
        <dbReference type="EMBL" id="GAA3709469.1"/>
    </source>
</evidence>
<evidence type="ECO:0000313" key="2">
    <source>
        <dbReference type="Proteomes" id="UP001499884"/>
    </source>
</evidence>
<dbReference type="RefSeq" id="WP_345640267.1">
    <property type="nucleotide sequence ID" value="NZ_BAABEP010000002.1"/>
</dbReference>
<sequence>MTPPALPLVLTASGIAASITLADAWAQVKRIWHPEPFTFEAGAMGDDMISVSWVRRFPECGCTAQVWADNGLILTPHDLTTTVYTPEGRWSYNGRFEEDYYVNAQYYDWHEPDDFRTLREAEDAARAQHLDVCREYQQHAGPCENCGVLAVQHVSDLSGIADRSETACGTFRRDYTFGIPPNPRLGAHNRHGFPFAGMSVPELLAHIEVAVAKGYALTAVEQQTLETARGLRLGDGVDYKTLDAHVRTLAHGCEHHLRTLGGMSANGSAAAA</sequence>